<evidence type="ECO:0000256" key="2">
    <source>
        <dbReference type="ARBA" id="ARBA00022722"/>
    </source>
</evidence>
<dbReference type="GO" id="GO:0110001">
    <property type="term" value="C:toxin-antitoxin complex"/>
    <property type="evidence" value="ECO:0007669"/>
    <property type="project" value="InterPro"/>
</dbReference>
<dbReference type="GO" id="GO:0016787">
    <property type="term" value="F:hydrolase activity"/>
    <property type="evidence" value="ECO:0007669"/>
    <property type="project" value="UniProtKB-KW"/>
</dbReference>
<dbReference type="PANTHER" id="PTHR33397">
    <property type="entry name" value="UPF0331 PROTEIN YUTE"/>
    <property type="match status" value="1"/>
</dbReference>
<evidence type="ECO:0008006" key="6">
    <source>
        <dbReference type="Google" id="ProtNLM"/>
    </source>
</evidence>
<dbReference type="GO" id="GO:0004540">
    <property type="term" value="F:RNA nuclease activity"/>
    <property type="evidence" value="ECO:0007669"/>
    <property type="project" value="InterPro"/>
</dbReference>
<organism evidence="5">
    <name type="scientific">marine sediment metagenome</name>
    <dbReference type="NCBI Taxonomy" id="412755"/>
    <lineage>
        <taxon>unclassified sequences</taxon>
        <taxon>metagenomes</taxon>
        <taxon>ecological metagenomes</taxon>
    </lineage>
</organism>
<keyword evidence="2" id="KW-0540">Nuclease</keyword>
<protein>
    <recommendedName>
        <fullName evidence="6">DUF86 domain-containing protein</fullName>
    </recommendedName>
</protein>
<dbReference type="InterPro" id="IPR052379">
    <property type="entry name" value="Type_VII_TA_RNase"/>
</dbReference>
<evidence type="ECO:0000256" key="4">
    <source>
        <dbReference type="ARBA" id="ARBA00024207"/>
    </source>
</evidence>
<dbReference type="EMBL" id="LAZR01001230">
    <property type="protein sequence ID" value="KKN48261.1"/>
    <property type="molecule type" value="Genomic_DNA"/>
</dbReference>
<dbReference type="InterPro" id="IPR008201">
    <property type="entry name" value="HepT-like"/>
</dbReference>
<dbReference type="NCBIfam" id="NF047751">
    <property type="entry name" value="HepT_toxin"/>
    <property type="match status" value="1"/>
</dbReference>
<accession>A0A0F9TH42</accession>
<comment type="similarity">
    <text evidence="4">Belongs to the HepT RNase toxin family.</text>
</comment>
<dbReference type="Pfam" id="PF01934">
    <property type="entry name" value="HepT-like"/>
    <property type="match status" value="1"/>
</dbReference>
<evidence type="ECO:0000313" key="5">
    <source>
        <dbReference type="EMBL" id="KKN48261.1"/>
    </source>
</evidence>
<name>A0A0F9TH42_9ZZZZ</name>
<comment type="caution">
    <text evidence="5">The sequence shown here is derived from an EMBL/GenBank/DDBJ whole genome shotgun (WGS) entry which is preliminary data.</text>
</comment>
<dbReference type="AlphaFoldDB" id="A0A0F9TH42"/>
<keyword evidence="3" id="KW-0378">Hydrolase</keyword>
<evidence type="ECO:0000256" key="3">
    <source>
        <dbReference type="ARBA" id="ARBA00022801"/>
    </source>
</evidence>
<gene>
    <name evidence="5" type="ORF">LCGC14_0654730</name>
</gene>
<evidence type="ECO:0000256" key="1">
    <source>
        <dbReference type="ARBA" id="ARBA00022649"/>
    </source>
</evidence>
<dbReference type="PANTHER" id="PTHR33397:SF5">
    <property type="entry name" value="RNASE YUTE-RELATED"/>
    <property type="match status" value="1"/>
</dbReference>
<dbReference type="Gene3D" id="1.20.120.580">
    <property type="entry name" value="bsu32300-like"/>
    <property type="match status" value="1"/>
</dbReference>
<sequence length="144" mass="16753">MIDSDLVRRKLSRLNMYLDKLKPIAGHTFNEYLSDFYMKTSAERLIQLIVECASNINSHVVIESEQRPPEDYTSSFIKAADAGLITHELANKLKGSGGMRNIIVHEYMDIDDKKIYEILPIAISDYKEYIRQVDDFLDRMEKEF</sequence>
<dbReference type="InterPro" id="IPR037038">
    <property type="entry name" value="HepT-like_sf"/>
</dbReference>
<proteinExistence type="inferred from homology"/>
<keyword evidence="1" id="KW-1277">Toxin-antitoxin system</keyword>
<reference evidence="5" key="1">
    <citation type="journal article" date="2015" name="Nature">
        <title>Complex archaea that bridge the gap between prokaryotes and eukaryotes.</title>
        <authorList>
            <person name="Spang A."/>
            <person name="Saw J.H."/>
            <person name="Jorgensen S.L."/>
            <person name="Zaremba-Niedzwiedzka K."/>
            <person name="Martijn J."/>
            <person name="Lind A.E."/>
            <person name="van Eijk R."/>
            <person name="Schleper C."/>
            <person name="Guy L."/>
            <person name="Ettema T.J."/>
        </authorList>
    </citation>
    <scope>NUCLEOTIDE SEQUENCE</scope>
</reference>